<evidence type="ECO:0000313" key="4">
    <source>
        <dbReference type="Proteomes" id="UP000092952"/>
    </source>
</evidence>
<gene>
    <name evidence="3" type="ORF">PG2T_08325</name>
</gene>
<dbReference type="InParanoid" id="A0A1B1YTI8"/>
<dbReference type="HAMAP" id="MF_00634">
    <property type="entry name" value="UPF0235"/>
    <property type="match status" value="1"/>
</dbReference>
<dbReference type="GO" id="GO:0005737">
    <property type="term" value="C:cytoplasm"/>
    <property type="evidence" value="ECO:0007669"/>
    <property type="project" value="TreeGrafter"/>
</dbReference>
<keyword evidence="4" id="KW-1185">Reference proteome</keyword>
<proteinExistence type="inferred from homology"/>
<accession>A0A1B1YTI8</accession>
<dbReference type="InterPro" id="IPR036591">
    <property type="entry name" value="YggU-like_sf"/>
</dbReference>
<dbReference type="PANTHER" id="PTHR13420">
    <property type="entry name" value="UPF0235 PROTEIN C15ORF40"/>
    <property type="match status" value="1"/>
</dbReference>
<protein>
    <recommendedName>
        <fullName evidence="2">UPF0235 protein PG2T_08325</fullName>
    </recommendedName>
</protein>
<dbReference type="KEGG" id="gbi:PG2T_08325"/>
<dbReference type="NCBIfam" id="TIGR00251">
    <property type="entry name" value="DUF167 family protein"/>
    <property type="match status" value="1"/>
</dbReference>
<dbReference type="SUPFAM" id="SSF69786">
    <property type="entry name" value="YggU-like"/>
    <property type="match status" value="1"/>
</dbReference>
<dbReference type="AlphaFoldDB" id="A0A1B1YTI8"/>
<dbReference type="EMBL" id="CP014671">
    <property type="protein sequence ID" value="ANX04180.1"/>
    <property type="molecule type" value="Genomic_DNA"/>
</dbReference>
<name>A0A1B1YTI8_9GAMM</name>
<dbReference type="Proteomes" id="UP000092952">
    <property type="component" value="Chromosome"/>
</dbReference>
<reference evidence="4" key="1">
    <citation type="submission" date="2016-03" db="EMBL/GenBank/DDBJ databases">
        <title>Complete genome sequence of Solimmundus cernigliae, representing a novel lineage of polycyclic aromatic hydrocarbon degraders within the Gammaproteobacteria.</title>
        <authorList>
            <person name="Singleton D.R."/>
            <person name="Dickey A.N."/>
            <person name="Scholl E.H."/>
            <person name="Wright F.A."/>
            <person name="Aitken M.D."/>
        </authorList>
    </citation>
    <scope>NUCLEOTIDE SEQUENCE [LARGE SCALE GENOMIC DNA]</scope>
    <source>
        <strain evidence="4">TR3.2</strain>
    </source>
</reference>
<dbReference type="FunCoup" id="A0A1B1YTI8">
    <property type="interactions" value="282"/>
</dbReference>
<dbReference type="Pfam" id="PF02594">
    <property type="entry name" value="DUF167"/>
    <property type="match status" value="1"/>
</dbReference>
<dbReference type="Gene3D" id="3.30.1200.10">
    <property type="entry name" value="YggU-like"/>
    <property type="match status" value="1"/>
</dbReference>
<dbReference type="STRING" id="1810504.PG2T_08325"/>
<sequence>MNAAPYRRQGAVWLVDLLVQPRAARTELAGLHDGRLKLRLTAPPVDGAANAALVQFLAECLDLPRSALSVASGSTGRRKTVSIRAGCELAPRLAGLLGASS</sequence>
<evidence type="ECO:0000256" key="1">
    <source>
        <dbReference type="ARBA" id="ARBA00010364"/>
    </source>
</evidence>
<dbReference type="PANTHER" id="PTHR13420:SF7">
    <property type="entry name" value="UPF0235 PROTEIN C15ORF40"/>
    <property type="match status" value="1"/>
</dbReference>
<evidence type="ECO:0000313" key="3">
    <source>
        <dbReference type="EMBL" id="ANX04180.1"/>
    </source>
</evidence>
<dbReference type="InterPro" id="IPR003746">
    <property type="entry name" value="DUF167"/>
</dbReference>
<comment type="similarity">
    <text evidence="1 2">Belongs to the UPF0235 family.</text>
</comment>
<dbReference type="SMART" id="SM01152">
    <property type="entry name" value="DUF167"/>
    <property type="match status" value="1"/>
</dbReference>
<dbReference type="RefSeq" id="WP_068804140.1">
    <property type="nucleotide sequence ID" value="NZ_CP014671.1"/>
</dbReference>
<organism evidence="3 4">
    <name type="scientific">Immundisolibacter cernigliae</name>
    <dbReference type="NCBI Taxonomy" id="1810504"/>
    <lineage>
        <taxon>Bacteria</taxon>
        <taxon>Pseudomonadati</taxon>
        <taxon>Pseudomonadota</taxon>
        <taxon>Gammaproteobacteria</taxon>
        <taxon>Immundisolibacterales</taxon>
        <taxon>Immundisolibacteraceae</taxon>
        <taxon>Immundisolibacter</taxon>
    </lineage>
</organism>
<evidence type="ECO:0000256" key="2">
    <source>
        <dbReference type="HAMAP-Rule" id="MF_00634"/>
    </source>
</evidence>